<dbReference type="NCBIfam" id="NF001243">
    <property type="entry name" value="PRK00216.1-4"/>
    <property type="match status" value="1"/>
</dbReference>
<dbReference type="PANTHER" id="PTHR43591:SF24">
    <property type="entry name" value="2-METHOXY-6-POLYPRENYL-1,4-BENZOQUINOL METHYLASE, MITOCHONDRIAL"/>
    <property type="match status" value="1"/>
</dbReference>
<accession>A0A1D7ZUL1</accession>
<dbReference type="EMBL" id="CP017151">
    <property type="protein sequence ID" value="AOR73563.1"/>
    <property type="molecule type" value="Genomic_DNA"/>
</dbReference>
<dbReference type="Proteomes" id="UP000466799">
    <property type="component" value="Unassembled WGS sequence"/>
</dbReference>
<sequence length="238" mass="26422">MPLTNQHPEEEVNQLFSRVAGKYDLMNNVISLGTQRAWRRVFFTQLDVAGGADCLDLCCGTGDLTIELAKRAGRTGRVIGLDFNQAMLDLAEKKVRDLDLQKDIELVQADAMHLPFADNSFDVVTIGFGLRNVPDANQVLAEVTRVLKPGGVFGCLEMSQPNNPLVRVGWKGYFKLFPLMAKAFGGNYRDYRYLQQTSRAFVSAEKLKQMMEEAGMSSVTVTKLNFGAGAIHIGQKKR</sequence>
<evidence type="ECO:0000313" key="5">
    <source>
        <dbReference type="EMBL" id="AOR73563.1"/>
    </source>
</evidence>
<organism evidence="5 7">
    <name type="scientific">Limosilactobacillus fermentum</name>
    <name type="common">Lactobacillus fermentum</name>
    <dbReference type="NCBI Taxonomy" id="1613"/>
    <lineage>
        <taxon>Bacteria</taxon>
        <taxon>Bacillati</taxon>
        <taxon>Bacillota</taxon>
        <taxon>Bacilli</taxon>
        <taxon>Lactobacillales</taxon>
        <taxon>Lactobacillaceae</taxon>
        <taxon>Limosilactobacillus</taxon>
    </lineage>
</organism>
<dbReference type="InterPro" id="IPR029063">
    <property type="entry name" value="SAM-dependent_MTases_sf"/>
</dbReference>
<keyword evidence="1 4" id="KW-0489">Methyltransferase</keyword>
<dbReference type="GO" id="GO:0032259">
    <property type="term" value="P:methylation"/>
    <property type="evidence" value="ECO:0007669"/>
    <property type="project" value="UniProtKB-KW"/>
</dbReference>
<name>A0A1D7ZUL1_LIMFE</name>
<dbReference type="PROSITE" id="PS01184">
    <property type="entry name" value="UBIE_2"/>
    <property type="match status" value="1"/>
</dbReference>
<dbReference type="EC" id="2.1.1.163" evidence="4"/>
<comment type="similarity">
    <text evidence="4">Belongs to the class I-like SAM-binding methyltransferase superfamily. MenG/UbiE family.</text>
</comment>
<comment type="function">
    <text evidence="4">Methyltransferase required for the conversion of demethylmenaquinol (DMKH2) to menaquinol (MKH2).</text>
</comment>
<evidence type="ECO:0000256" key="2">
    <source>
        <dbReference type="ARBA" id="ARBA00022679"/>
    </source>
</evidence>
<dbReference type="InterPro" id="IPR023576">
    <property type="entry name" value="UbiE/COQ5_MeTrFase_CS"/>
</dbReference>
<gene>
    <name evidence="5" type="primary">ubiE</name>
    <name evidence="4" type="synonym">menG</name>
    <name evidence="6" type="ORF">GC247_03120</name>
    <name evidence="5" type="ORF">LACFE_CDS0081</name>
</gene>
<comment type="catalytic activity">
    <reaction evidence="4">
        <text>a 2-demethylmenaquinol + S-adenosyl-L-methionine = a menaquinol + S-adenosyl-L-homocysteine + H(+)</text>
        <dbReference type="Rhea" id="RHEA:42640"/>
        <dbReference type="Rhea" id="RHEA-COMP:9539"/>
        <dbReference type="Rhea" id="RHEA-COMP:9563"/>
        <dbReference type="ChEBI" id="CHEBI:15378"/>
        <dbReference type="ChEBI" id="CHEBI:18151"/>
        <dbReference type="ChEBI" id="CHEBI:55437"/>
        <dbReference type="ChEBI" id="CHEBI:57856"/>
        <dbReference type="ChEBI" id="CHEBI:59789"/>
        <dbReference type="EC" id="2.1.1.163"/>
    </reaction>
</comment>
<dbReference type="NCBIfam" id="TIGR01934">
    <property type="entry name" value="MenG_MenH_UbiE"/>
    <property type="match status" value="1"/>
</dbReference>
<reference evidence="5 7" key="1">
    <citation type="submission" date="2016-09" db="EMBL/GenBank/DDBJ databases">
        <title>Genome Sequence of the Lactobacillus fermentum strain NCC2970 (CNCM I-5068).</title>
        <authorList>
            <person name="Barretto C."/>
            <person name="Ngom-Bru C."/>
            <person name="Genevaz A."/>
            <person name="Fournier C."/>
            <person name="Moine D."/>
            <person name="Kassam M."/>
            <person name="Iltis A."/>
            <person name="Sagory-Zalkind P."/>
            <person name="Faucherand G."/>
            <person name="Descombes P."/>
            <person name="Duboux S."/>
        </authorList>
    </citation>
    <scope>NUCLEOTIDE SEQUENCE [LARGE SCALE GENOMIC DNA]</scope>
    <source>
        <strain evidence="5 7">NCC2970</strain>
    </source>
</reference>
<dbReference type="AlphaFoldDB" id="A0A1D7ZUL1"/>
<dbReference type="Proteomes" id="UP000094714">
    <property type="component" value="Chromosome"/>
</dbReference>
<dbReference type="PATRIC" id="fig|1613.112.peg.88"/>
<evidence type="ECO:0000256" key="3">
    <source>
        <dbReference type="ARBA" id="ARBA00022691"/>
    </source>
</evidence>
<evidence type="ECO:0000313" key="8">
    <source>
        <dbReference type="Proteomes" id="UP000466799"/>
    </source>
</evidence>
<comment type="pathway">
    <text evidence="4">Quinol/quinone metabolism; menaquinone biosynthesis; menaquinol from 1,4-dihydroxy-2-naphthoate: step 2/2.</text>
</comment>
<evidence type="ECO:0000256" key="1">
    <source>
        <dbReference type="ARBA" id="ARBA00022603"/>
    </source>
</evidence>
<dbReference type="UniPathway" id="UPA00079">
    <property type="reaction ID" value="UER00169"/>
</dbReference>
<evidence type="ECO:0000256" key="4">
    <source>
        <dbReference type="HAMAP-Rule" id="MF_01813"/>
    </source>
</evidence>
<reference evidence="6 8" key="2">
    <citation type="submission" date="2019-10" db="EMBL/GenBank/DDBJ databases">
        <title>Genome Sequencing and assembly of Lactobacillus fermentum I2, a lactic acid bacteria.</title>
        <authorList>
            <person name="Lopes L.S."/>
            <person name="Persinoti G.F."/>
            <person name="Riano-Pachon D.M."/>
            <person name="Labate C.A."/>
        </authorList>
    </citation>
    <scope>NUCLEOTIDE SEQUENCE [LARGE SCALE GENOMIC DNA]</scope>
    <source>
        <strain evidence="6 8">I2</strain>
    </source>
</reference>
<dbReference type="Pfam" id="PF01209">
    <property type="entry name" value="Ubie_methyltran"/>
    <property type="match status" value="1"/>
</dbReference>
<evidence type="ECO:0000313" key="6">
    <source>
        <dbReference type="EMBL" id="MPQ34919.1"/>
    </source>
</evidence>
<protein>
    <recommendedName>
        <fullName evidence="4">Demethylmenaquinone methyltransferase</fullName>
        <ecNumber evidence="4">2.1.1.163</ecNumber>
    </recommendedName>
</protein>
<feature type="binding site" evidence="4">
    <location>
        <begin position="110"/>
        <end position="111"/>
    </location>
    <ligand>
        <name>S-adenosyl-L-methionine</name>
        <dbReference type="ChEBI" id="CHEBI:59789"/>
    </ligand>
</feature>
<evidence type="ECO:0000313" key="7">
    <source>
        <dbReference type="Proteomes" id="UP000094714"/>
    </source>
</evidence>
<dbReference type="GO" id="GO:0009234">
    <property type="term" value="P:menaquinone biosynthetic process"/>
    <property type="evidence" value="ECO:0007669"/>
    <property type="project" value="UniProtKB-UniRule"/>
</dbReference>
<keyword evidence="2 4" id="KW-0808">Transferase</keyword>
<proteinExistence type="inferred from homology"/>
<dbReference type="Gene3D" id="3.40.50.150">
    <property type="entry name" value="Vaccinia Virus protein VP39"/>
    <property type="match status" value="1"/>
</dbReference>
<feature type="binding site" evidence="4">
    <location>
        <position position="61"/>
    </location>
    <ligand>
        <name>S-adenosyl-L-methionine</name>
        <dbReference type="ChEBI" id="CHEBI:59789"/>
    </ligand>
</feature>
<dbReference type="InterPro" id="IPR004033">
    <property type="entry name" value="UbiE/COQ5_MeTrFase"/>
</dbReference>
<feature type="binding site" evidence="4">
    <location>
        <position position="82"/>
    </location>
    <ligand>
        <name>S-adenosyl-L-methionine</name>
        <dbReference type="ChEBI" id="CHEBI:59789"/>
    </ligand>
</feature>
<keyword evidence="3 4" id="KW-0949">S-adenosyl-L-methionine</keyword>
<dbReference type="PANTHER" id="PTHR43591">
    <property type="entry name" value="METHYLTRANSFERASE"/>
    <property type="match status" value="1"/>
</dbReference>
<dbReference type="GO" id="GO:0043770">
    <property type="term" value="F:demethylmenaquinone methyltransferase activity"/>
    <property type="evidence" value="ECO:0007669"/>
    <property type="project" value="UniProtKB-UniRule"/>
</dbReference>
<dbReference type="HAMAP" id="MF_01813">
    <property type="entry name" value="MenG_UbiE_methyltr"/>
    <property type="match status" value="1"/>
</dbReference>
<dbReference type="PROSITE" id="PS01183">
    <property type="entry name" value="UBIE_1"/>
    <property type="match status" value="1"/>
</dbReference>
<dbReference type="EMBL" id="WHJL01000014">
    <property type="protein sequence ID" value="MPQ34919.1"/>
    <property type="molecule type" value="Genomic_DNA"/>
</dbReference>
<dbReference type="PROSITE" id="PS51608">
    <property type="entry name" value="SAM_MT_UBIE"/>
    <property type="match status" value="1"/>
</dbReference>
<dbReference type="SUPFAM" id="SSF53335">
    <property type="entry name" value="S-adenosyl-L-methionine-dependent methyltransferases"/>
    <property type="match status" value="1"/>
</dbReference>
<dbReference type="NCBIfam" id="NF001244">
    <property type="entry name" value="PRK00216.1-5"/>
    <property type="match status" value="1"/>
</dbReference>
<dbReference type="RefSeq" id="WP_069775585.1">
    <property type="nucleotide sequence ID" value="NZ_CALYNE010000072.1"/>
</dbReference>
<dbReference type="CDD" id="cd02440">
    <property type="entry name" value="AdoMet_MTases"/>
    <property type="match status" value="1"/>
</dbReference>
<comment type="caution">
    <text evidence="4">Lacks conserved residue(s) required for the propagation of feature annotation.</text>
</comment>
<keyword evidence="4" id="KW-0474">Menaquinone biosynthesis</keyword>